<reference evidence="3 4" key="1">
    <citation type="submission" date="2020-08" db="EMBL/GenBank/DDBJ databases">
        <title>Sequencing the genomes of 1000 actinobacteria strains.</title>
        <authorList>
            <person name="Klenk H.-P."/>
        </authorList>
    </citation>
    <scope>NUCLEOTIDE SEQUENCE [LARGE SCALE GENOMIC DNA]</scope>
    <source>
        <strain evidence="3 4">DSM 43149</strain>
    </source>
</reference>
<keyword evidence="1" id="KW-1133">Transmembrane helix</keyword>
<organism evidence="3 4">
    <name type="scientific">Actinoplanes digitatis</name>
    <dbReference type="NCBI Taxonomy" id="1868"/>
    <lineage>
        <taxon>Bacteria</taxon>
        <taxon>Bacillati</taxon>
        <taxon>Actinomycetota</taxon>
        <taxon>Actinomycetes</taxon>
        <taxon>Micromonosporales</taxon>
        <taxon>Micromonosporaceae</taxon>
        <taxon>Actinoplanes</taxon>
    </lineage>
</organism>
<proteinExistence type="predicted"/>
<dbReference type="RefSeq" id="WP_184994946.1">
    <property type="nucleotide sequence ID" value="NZ_BOMK01000020.1"/>
</dbReference>
<keyword evidence="1" id="KW-0812">Transmembrane</keyword>
<sequence length="437" mass="46927">MTVIDLGRVDHEGDDPPAAFRPRPFRRREWRRWLVAVVAVCCVLTVTGSARPDPRGPVQLWDVPFALEADAYLLSGDDILVLDHSAGHRLTAHDARTGAVRWSTAVDDTSGPAGVGAGTVLMRAGITVINRVEPGGTPSYREFSRETVAVDTATGRQLWRGPGELMTVVDDHALLLEWDEAGERSRRIRLVRLRDGGTVWTRDRTGVVSWATDTTPGVRPDRLVTVTAEGRAEVIAPADGSVIATGTLPRAGDDSAVTVEGRQLYRDQTVRGRTTVTAYDIDTLRRLWTVEQPPGGSFGCGPVVCIGDGESVSGHDRATGARLWRLSGTAGVYPLAGGHLLAEDGNGARRTVLDATTGRRLAELDRGVPVWDSRGRLTYLIAATLRPPGRTSVSSLDPVTGEVVLRGTVAPAQTCRNEGDLLTCVTEDNRLAVTDLG</sequence>
<dbReference type="Gene3D" id="2.130.10.10">
    <property type="entry name" value="YVTN repeat-like/Quinoprotein amine dehydrogenase"/>
    <property type="match status" value="2"/>
</dbReference>
<protein>
    <submittedName>
        <fullName evidence="3">Outer membrane protein assembly factor BamB</fullName>
    </submittedName>
</protein>
<dbReference type="AlphaFoldDB" id="A0A7W7HZL7"/>
<dbReference type="PANTHER" id="PTHR34512:SF30">
    <property type="entry name" value="OUTER MEMBRANE PROTEIN ASSEMBLY FACTOR BAMB"/>
    <property type="match status" value="1"/>
</dbReference>
<keyword evidence="1" id="KW-0472">Membrane</keyword>
<dbReference type="Proteomes" id="UP000578112">
    <property type="component" value="Unassembled WGS sequence"/>
</dbReference>
<dbReference type="InterPro" id="IPR011047">
    <property type="entry name" value="Quinoprotein_ADH-like_sf"/>
</dbReference>
<dbReference type="EMBL" id="JACHNH010000001">
    <property type="protein sequence ID" value="MBB4763666.1"/>
    <property type="molecule type" value="Genomic_DNA"/>
</dbReference>
<dbReference type="PANTHER" id="PTHR34512">
    <property type="entry name" value="CELL SURFACE PROTEIN"/>
    <property type="match status" value="1"/>
</dbReference>
<evidence type="ECO:0000313" key="4">
    <source>
        <dbReference type="Proteomes" id="UP000578112"/>
    </source>
</evidence>
<accession>A0A7W7HZL7</accession>
<evidence type="ECO:0000256" key="1">
    <source>
        <dbReference type="SAM" id="Phobius"/>
    </source>
</evidence>
<evidence type="ECO:0000313" key="3">
    <source>
        <dbReference type="EMBL" id="MBB4763666.1"/>
    </source>
</evidence>
<feature type="domain" description="Pyrrolo-quinoline quinone repeat" evidence="2">
    <location>
        <begin position="187"/>
        <end position="294"/>
    </location>
</feature>
<evidence type="ECO:0000259" key="2">
    <source>
        <dbReference type="Pfam" id="PF13360"/>
    </source>
</evidence>
<gene>
    <name evidence="3" type="ORF">BJ971_004222</name>
</gene>
<feature type="domain" description="Pyrrolo-quinoline quinone repeat" evidence="2">
    <location>
        <begin position="75"/>
        <end position="160"/>
    </location>
</feature>
<dbReference type="InterPro" id="IPR002372">
    <property type="entry name" value="PQQ_rpt_dom"/>
</dbReference>
<dbReference type="InterPro" id="IPR015943">
    <property type="entry name" value="WD40/YVTN_repeat-like_dom_sf"/>
</dbReference>
<feature type="transmembrane region" description="Helical" evidence="1">
    <location>
        <begin position="33"/>
        <end position="50"/>
    </location>
</feature>
<dbReference type="SUPFAM" id="SSF50998">
    <property type="entry name" value="Quinoprotein alcohol dehydrogenase-like"/>
    <property type="match status" value="2"/>
</dbReference>
<keyword evidence="4" id="KW-1185">Reference proteome</keyword>
<comment type="caution">
    <text evidence="3">The sequence shown here is derived from an EMBL/GenBank/DDBJ whole genome shotgun (WGS) entry which is preliminary data.</text>
</comment>
<name>A0A7W7HZL7_9ACTN</name>
<dbReference type="Pfam" id="PF13360">
    <property type="entry name" value="PQQ_2"/>
    <property type="match status" value="2"/>
</dbReference>